<comment type="similarity">
    <text evidence="1 3">Belongs to the enoyl-CoA hydratase/isomerase family.</text>
</comment>
<name>A0A4D7AZC7_9HYPH</name>
<dbReference type="Proteomes" id="UP000298781">
    <property type="component" value="Chromosome"/>
</dbReference>
<organism evidence="4 5">
    <name type="scientific">Phreatobacter stygius</name>
    <dbReference type="NCBI Taxonomy" id="1940610"/>
    <lineage>
        <taxon>Bacteria</taxon>
        <taxon>Pseudomonadati</taxon>
        <taxon>Pseudomonadota</taxon>
        <taxon>Alphaproteobacteria</taxon>
        <taxon>Hyphomicrobiales</taxon>
        <taxon>Phreatobacteraceae</taxon>
        <taxon>Phreatobacter</taxon>
    </lineage>
</organism>
<keyword evidence="2" id="KW-0456">Lyase</keyword>
<dbReference type="PROSITE" id="PS00166">
    <property type="entry name" value="ENOYL_COA_HYDRATASE"/>
    <property type="match status" value="1"/>
</dbReference>
<evidence type="ECO:0000256" key="2">
    <source>
        <dbReference type="ARBA" id="ARBA00023239"/>
    </source>
</evidence>
<evidence type="ECO:0000313" key="5">
    <source>
        <dbReference type="Proteomes" id="UP000298781"/>
    </source>
</evidence>
<dbReference type="InterPro" id="IPR029045">
    <property type="entry name" value="ClpP/crotonase-like_dom_sf"/>
</dbReference>
<dbReference type="Pfam" id="PF00378">
    <property type="entry name" value="ECH_1"/>
    <property type="match status" value="1"/>
</dbReference>
<dbReference type="InterPro" id="IPR001753">
    <property type="entry name" value="Enoyl-CoA_hydra/iso"/>
</dbReference>
<sequence length="255" mass="27676">MEDEVILIKDGFVAEIVLNRPTKLNAVTPAMAARLESLCRDIDRDDGVRAVLIRGAGPRAFCAGSDLNALADYPSAWTFRNRVEYATAVRDIRKPVVAALHGWVLGGGAETALSADIRVMGRSARFGFPEVQRGWVGGGGASQMLPRLIGYGQAMKLLLTGDPIDATEAHRLGLVEYLVDDDKVEDEARALCRKFAGFSPVAVESVKASVRMAMASTLAAGLRYENEMNTLCFAAGDHMEGIRAFQQKRDAEFKQ</sequence>
<gene>
    <name evidence="4" type="ORF">E8M01_07670</name>
</gene>
<keyword evidence="4" id="KW-0413">Isomerase</keyword>
<dbReference type="GO" id="GO:0016853">
    <property type="term" value="F:isomerase activity"/>
    <property type="evidence" value="ECO:0007669"/>
    <property type="project" value="UniProtKB-KW"/>
</dbReference>
<accession>A0A4D7AZC7</accession>
<dbReference type="GO" id="GO:0016829">
    <property type="term" value="F:lyase activity"/>
    <property type="evidence" value="ECO:0007669"/>
    <property type="project" value="UniProtKB-KW"/>
</dbReference>
<dbReference type="InterPro" id="IPR014748">
    <property type="entry name" value="Enoyl-CoA_hydra_C"/>
</dbReference>
<dbReference type="PANTHER" id="PTHR11941:SF54">
    <property type="entry name" value="ENOYL-COA HYDRATASE, MITOCHONDRIAL"/>
    <property type="match status" value="1"/>
</dbReference>
<evidence type="ECO:0000256" key="1">
    <source>
        <dbReference type="ARBA" id="ARBA00005254"/>
    </source>
</evidence>
<reference evidence="4 5" key="1">
    <citation type="submission" date="2019-04" db="EMBL/GenBank/DDBJ databases">
        <title>Phreatobacter aquaticus sp. nov.</title>
        <authorList>
            <person name="Choi A."/>
        </authorList>
    </citation>
    <scope>NUCLEOTIDE SEQUENCE [LARGE SCALE GENOMIC DNA]</scope>
    <source>
        <strain evidence="4 5">KCTC 52518</strain>
    </source>
</reference>
<evidence type="ECO:0000313" key="4">
    <source>
        <dbReference type="EMBL" id="QCI64133.1"/>
    </source>
</evidence>
<dbReference type="Gene3D" id="3.90.226.10">
    <property type="entry name" value="2-enoyl-CoA Hydratase, Chain A, domain 1"/>
    <property type="match status" value="1"/>
</dbReference>
<protein>
    <submittedName>
        <fullName evidence="4">Enoyl-CoA hydratase/isomerase family protein</fullName>
    </submittedName>
</protein>
<keyword evidence="5" id="KW-1185">Reference proteome</keyword>
<dbReference type="Gene3D" id="1.10.12.10">
    <property type="entry name" value="Lyase 2-enoyl-coa Hydratase, Chain A, domain 2"/>
    <property type="match status" value="1"/>
</dbReference>
<dbReference type="CDD" id="cd06558">
    <property type="entry name" value="crotonase-like"/>
    <property type="match status" value="1"/>
</dbReference>
<dbReference type="OrthoDB" id="9802898at2"/>
<dbReference type="KEGG" id="pstg:E8M01_07670"/>
<dbReference type="GO" id="GO:0006635">
    <property type="term" value="P:fatty acid beta-oxidation"/>
    <property type="evidence" value="ECO:0007669"/>
    <property type="project" value="TreeGrafter"/>
</dbReference>
<evidence type="ECO:0000256" key="3">
    <source>
        <dbReference type="RuleBase" id="RU003707"/>
    </source>
</evidence>
<proteinExistence type="inferred from homology"/>
<dbReference type="PANTHER" id="PTHR11941">
    <property type="entry name" value="ENOYL-COA HYDRATASE-RELATED"/>
    <property type="match status" value="1"/>
</dbReference>
<dbReference type="AlphaFoldDB" id="A0A4D7AZC7"/>
<dbReference type="InterPro" id="IPR018376">
    <property type="entry name" value="Enoyl-CoA_hyd/isom_CS"/>
</dbReference>
<dbReference type="EMBL" id="CP039690">
    <property type="protein sequence ID" value="QCI64133.1"/>
    <property type="molecule type" value="Genomic_DNA"/>
</dbReference>
<dbReference type="SUPFAM" id="SSF52096">
    <property type="entry name" value="ClpP/crotonase"/>
    <property type="match status" value="1"/>
</dbReference>